<protein>
    <recommendedName>
        <fullName evidence="1">DUF1618 domain-containing protein</fullName>
    </recommendedName>
</protein>
<sequence length="308" mass="34062">MATAIAAASRALPLPPAFPAAPAIRAGWALFDPLVLTGEVDADTAAACATSDGHDVRVSLRLADPPAASYVLMRPDAELYRYNAPSVVAADGGLLLIHAMSSQEHNFVVYEAHPVSPLLRLLPHGHDLGFTGIVVSFGNLMCFVDYHRGILLCDVFAASPELRFLPLPEIEVWDDAHDYCNGRGLPEAYRTADVSQGVMKFVDVSDGLFGRRRSPFGVCITMWTLRTAPELGCWEKDAVLRLDDLWSFHEFRRSPMPRWVPQLPAVCKHDPDVVQFALLDPEFTPDNAWVTMVDMRQMELQGYAPYKN</sequence>
<reference evidence="2 3" key="1">
    <citation type="submission" date="2016-09" db="EMBL/GenBank/DDBJ databases">
        <title>The draft genome of Dichanthelium oligosanthes: A C3 panicoid grass species.</title>
        <authorList>
            <person name="Studer A.J."/>
            <person name="Schnable J.C."/>
            <person name="Brutnell T.P."/>
        </authorList>
    </citation>
    <scope>NUCLEOTIDE SEQUENCE [LARGE SCALE GENOMIC DNA]</scope>
    <source>
        <strain evidence="3">cv. Kellogg 1175</strain>
        <tissue evidence="2">Leaf</tissue>
    </source>
</reference>
<dbReference type="Proteomes" id="UP000095767">
    <property type="component" value="Unassembled WGS sequence"/>
</dbReference>
<proteinExistence type="predicted"/>
<dbReference type="PANTHER" id="PTHR33074">
    <property type="entry name" value="EXPRESSED PROTEIN-RELATED"/>
    <property type="match status" value="1"/>
</dbReference>
<evidence type="ECO:0000313" key="3">
    <source>
        <dbReference type="Proteomes" id="UP000095767"/>
    </source>
</evidence>
<organism evidence="2 3">
    <name type="scientific">Dichanthelium oligosanthes</name>
    <dbReference type="NCBI Taxonomy" id="888268"/>
    <lineage>
        <taxon>Eukaryota</taxon>
        <taxon>Viridiplantae</taxon>
        <taxon>Streptophyta</taxon>
        <taxon>Embryophyta</taxon>
        <taxon>Tracheophyta</taxon>
        <taxon>Spermatophyta</taxon>
        <taxon>Magnoliopsida</taxon>
        <taxon>Liliopsida</taxon>
        <taxon>Poales</taxon>
        <taxon>Poaceae</taxon>
        <taxon>PACMAD clade</taxon>
        <taxon>Panicoideae</taxon>
        <taxon>Panicodae</taxon>
        <taxon>Paniceae</taxon>
        <taxon>Dichantheliinae</taxon>
        <taxon>Dichanthelium</taxon>
    </lineage>
</organism>
<feature type="domain" description="DUF1618" evidence="1">
    <location>
        <begin position="144"/>
        <end position="274"/>
    </location>
</feature>
<accession>A0A1E5WLP3</accession>
<dbReference type="InterPro" id="IPR011676">
    <property type="entry name" value="DUF1618"/>
</dbReference>
<dbReference type="EMBL" id="LWDX02002319">
    <property type="protein sequence ID" value="OEL38289.1"/>
    <property type="molecule type" value="Genomic_DNA"/>
</dbReference>
<gene>
    <name evidence="2" type="ORF">BAE44_0000693</name>
</gene>
<evidence type="ECO:0000313" key="2">
    <source>
        <dbReference type="EMBL" id="OEL38289.1"/>
    </source>
</evidence>
<dbReference type="OrthoDB" id="594290at2759"/>
<name>A0A1E5WLP3_9POAL</name>
<dbReference type="AlphaFoldDB" id="A0A1E5WLP3"/>
<keyword evidence="3" id="KW-1185">Reference proteome</keyword>
<comment type="caution">
    <text evidence="2">The sequence shown here is derived from an EMBL/GenBank/DDBJ whole genome shotgun (WGS) entry which is preliminary data.</text>
</comment>
<evidence type="ECO:0000259" key="1">
    <source>
        <dbReference type="Pfam" id="PF07762"/>
    </source>
</evidence>
<dbReference type="PANTHER" id="PTHR33074:SF99">
    <property type="entry name" value="DUF1618 DOMAIN-CONTAINING PROTEIN"/>
    <property type="match status" value="1"/>
</dbReference>
<dbReference type="Pfam" id="PF07762">
    <property type="entry name" value="DUF1618"/>
    <property type="match status" value="1"/>
</dbReference>